<evidence type="ECO:0000313" key="2">
    <source>
        <dbReference type="Proteomes" id="UP000191110"/>
    </source>
</evidence>
<dbReference type="AlphaFoldDB" id="A0A1T2L5F0"/>
<accession>A0A1T2L5F0</accession>
<protein>
    <submittedName>
        <fullName evidence="1">Uncharacterized protein</fullName>
    </submittedName>
</protein>
<keyword evidence="2" id="KW-1185">Reference proteome</keyword>
<evidence type="ECO:0000313" key="1">
    <source>
        <dbReference type="EMBL" id="OOZ40335.1"/>
    </source>
</evidence>
<reference evidence="1 2" key="1">
    <citation type="submission" date="2016-11" db="EMBL/GenBank/DDBJ databases">
        <title>Mixed transmission modes and dynamic genome evolution in an obligate animal-bacterial symbiosis.</title>
        <authorList>
            <person name="Russell S.L."/>
            <person name="Corbett-Detig R.B."/>
            <person name="Cavanaugh C.M."/>
        </authorList>
    </citation>
    <scope>NUCLEOTIDE SEQUENCE [LARGE SCALE GENOMIC DNA]</scope>
    <source>
        <strain evidence="1">Sveles-Q1</strain>
    </source>
</reference>
<sequence length="133" mass="15394">MKYQLPQLPTVKTLRISLPAYQYNRARLALRRLESPLSVKLTTMPGLLFILEDEQWICVDRHINNRPLISWRNFNLNRRTGINQPVGCEVDYYHAYAGIILRKSLDALDEALITRPSEQQTGLKMGEIIPFPS</sequence>
<dbReference type="OrthoDB" id="8480203at2"/>
<gene>
    <name evidence="1" type="ORF">BOW53_08150</name>
</gene>
<dbReference type="EMBL" id="MPRL01000027">
    <property type="protein sequence ID" value="OOZ40335.1"/>
    <property type="molecule type" value="Genomic_DNA"/>
</dbReference>
<organism evidence="1 2">
    <name type="scientific">Solemya pervernicosa gill symbiont</name>
    <dbReference type="NCBI Taxonomy" id="642797"/>
    <lineage>
        <taxon>Bacteria</taxon>
        <taxon>Pseudomonadati</taxon>
        <taxon>Pseudomonadota</taxon>
        <taxon>Gammaproteobacteria</taxon>
        <taxon>sulfur-oxidizing symbionts</taxon>
    </lineage>
</organism>
<name>A0A1T2L5F0_9GAMM</name>
<proteinExistence type="predicted"/>
<dbReference type="RefSeq" id="WP_078483595.1">
    <property type="nucleotide sequence ID" value="NZ_MPRL01000027.1"/>
</dbReference>
<comment type="caution">
    <text evidence="1">The sequence shown here is derived from an EMBL/GenBank/DDBJ whole genome shotgun (WGS) entry which is preliminary data.</text>
</comment>
<dbReference type="Proteomes" id="UP000191110">
    <property type="component" value="Unassembled WGS sequence"/>
</dbReference>